<organism evidence="1 2">
    <name type="scientific">Thalassotalea eurytherma</name>
    <dbReference type="NCBI Taxonomy" id="1144278"/>
    <lineage>
        <taxon>Bacteria</taxon>
        <taxon>Pseudomonadati</taxon>
        <taxon>Pseudomonadota</taxon>
        <taxon>Gammaproteobacteria</taxon>
        <taxon>Alteromonadales</taxon>
        <taxon>Colwelliaceae</taxon>
        <taxon>Thalassotalea</taxon>
    </lineage>
</organism>
<proteinExistence type="predicted"/>
<comment type="caution">
    <text evidence="1">The sequence shown here is derived from an EMBL/GenBank/DDBJ whole genome shotgun (WGS) entry which is preliminary data.</text>
</comment>
<dbReference type="EMBL" id="BSSU01000002">
    <property type="protein sequence ID" value="GLX81069.1"/>
    <property type="molecule type" value="Genomic_DNA"/>
</dbReference>
<sequence>MKKLLLSTAVCSALIGCSTDDQDSPELPIQEINPSVSGVVIDPFVTGAIVFADYNNDDVLDPFEPRAITDKDGYFGVSAQGEDYCALGQLDYCLQLNSTDNVTIKAVGGYDRSTLSKLNTRFSFDYQGSNTNVVISPLSSLGALAVNNQQTVNSDVNFMTDPLADEQSIQSLRLAFSTALIIEKITEMIGDDYRQIGDHEDLPSDLSSFIYQALETIGQQKNASIEALLSDIDTEDVTVLLALVESALEDAYESAGLVTQDIDNKVIKAALIADAISAIDTTGRQILTIDNANLLVEYIEGNPDLGVENVSGHIVSGLTKATKGIGELAFELPSIAEQVAPIFTPQLLNVIAQDNFNADAFEPQEILEVVIQQGVDVSDLEAIAEVVNTYVTSEDLTLDANALPDSLANNHVTFAQYGDKDIAASLHFGGDLFAEQGTLSACVKYQDNQDPDDELNTQGKLLSGSWQRLSDYHLTVNLEIAGTTQVSQVAKITDLRFSFDFDDEVREFTSSTGIVEQSDDIPASDEQCQMALANF</sequence>
<dbReference type="RefSeq" id="WP_284206392.1">
    <property type="nucleotide sequence ID" value="NZ_BSSU01000002.1"/>
</dbReference>
<evidence type="ECO:0000313" key="1">
    <source>
        <dbReference type="EMBL" id="GLX81069.1"/>
    </source>
</evidence>
<protein>
    <recommendedName>
        <fullName evidence="3">Lipoprotein</fullName>
    </recommendedName>
</protein>
<evidence type="ECO:0000313" key="2">
    <source>
        <dbReference type="Proteomes" id="UP001157133"/>
    </source>
</evidence>
<reference evidence="1 2" key="1">
    <citation type="submission" date="2023-03" db="EMBL/GenBank/DDBJ databases">
        <title>Draft genome sequence of Thalassotalea eurytherma JCM 18482T.</title>
        <authorList>
            <person name="Sawabe T."/>
        </authorList>
    </citation>
    <scope>NUCLEOTIDE SEQUENCE [LARGE SCALE GENOMIC DNA]</scope>
    <source>
        <strain evidence="1 2">JCM 18482</strain>
    </source>
</reference>
<evidence type="ECO:0008006" key="3">
    <source>
        <dbReference type="Google" id="ProtNLM"/>
    </source>
</evidence>
<gene>
    <name evidence="1" type="ORF">theurythT_05210</name>
</gene>
<accession>A0ABQ6H0P0</accession>
<dbReference type="PROSITE" id="PS51257">
    <property type="entry name" value="PROKAR_LIPOPROTEIN"/>
    <property type="match status" value="1"/>
</dbReference>
<name>A0ABQ6H0P0_9GAMM</name>
<dbReference type="Proteomes" id="UP001157133">
    <property type="component" value="Unassembled WGS sequence"/>
</dbReference>
<keyword evidence="2" id="KW-1185">Reference proteome</keyword>